<dbReference type="PANTHER" id="PTHR47152:SF1">
    <property type="entry name" value="SLL1186 PROTEIN"/>
    <property type="match status" value="1"/>
</dbReference>
<dbReference type="InterPro" id="IPR012296">
    <property type="entry name" value="Nuclease_put_TT1808"/>
</dbReference>
<dbReference type="EMBL" id="JAMPKK010000017">
    <property type="protein sequence ID" value="MEP0864757.1"/>
    <property type="molecule type" value="Genomic_DNA"/>
</dbReference>
<reference evidence="2 3" key="1">
    <citation type="submission" date="2022-04" db="EMBL/GenBank/DDBJ databases">
        <title>Positive selection, recombination, and allopatry shape intraspecific diversity of widespread and dominant cyanobacteria.</title>
        <authorList>
            <person name="Wei J."/>
            <person name="Shu W."/>
            <person name="Hu C."/>
        </authorList>
    </citation>
    <scope>NUCLEOTIDE SEQUENCE [LARGE SCALE GENOMIC DNA]</scope>
    <source>
        <strain evidence="2 3">GB2-A5</strain>
    </source>
</reference>
<accession>A0ABV0JQ06</accession>
<organism evidence="2 3">
    <name type="scientific">Funiculus sociatus GB2-A5</name>
    <dbReference type="NCBI Taxonomy" id="2933946"/>
    <lineage>
        <taxon>Bacteria</taxon>
        <taxon>Bacillati</taxon>
        <taxon>Cyanobacteriota</taxon>
        <taxon>Cyanophyceae</taxon>
        <taxon>Coleofasciculales</taxon>
        <taxon>Coleofasciculaceae</taxon>
        <taxon>Funiculus</taxon>
    </lineage>
</organism>
<keyword evidence="2" id="KW-0378">Hydrolase</keyword>
<keyword evidence="3" id="KW-1185">Reference proteome</keyword>
<comment type="caution">
    <text evidence="2">The sequence shown here is derived from an EMBL/GenBank/DDBJ whole genome shotgun (WGS) entry which is preliminary data.</text>
</comment>
<proteinExistence type="predicted"/>
<dbReference type="Pfam" id="PF05685">
    <property type="entry name" value="Uma2"/>
    <property type="match status" value="1"/>
</dbReference>
<dbReference type="Proteomes" id="UP001442494">
    <property type="component" value="Unassembled WGS sequence"/>
</dbReference>
<dbReference type="InterPro" id="IPR011335">
    <property type="entry name" value="Restrct_endonuc-II-like"/>
</dbReference>
<keyword evidence="2" id="KW-0540">Nuclease</keyword>
<evidence type="ECO:0000313" key="2">
    <source>
        <dbReference type="EMBL" id="MEP0864757.1"/>
    </source>
</evidence>
<dbReference type="Gene3D" id="3.90.1570.10">
    <property type="entry name" value="tt1808, chain A"/>
    <property type="match status" value="1"/>
</dbReference>
<name>A0ABV0JQ06_9CYAN</name>
<sequence length="211" mass="24439">MIKVIVKPNAIELPAGAVVRVPGTWQDYQAMLEHLGDRTSPRIKYRDGELLLMVPLPEHGKQLDIIMDMVKVLLRHQGLRFDSYHETTMDLPEHSGVIPDHFFYIGELPVVGKRRIDWSNDPPPNLAIECDITSFTSVNDYLPYRVSELWIIRRQKIEIYQFQDERYILVQQSQFFPGFDLNAIFTECISDAYQLGSGAIDKLSDRYPRQS</sequence>
<feature type="domain" description="Putative restriction endonuclease" evidence="1">
    <location>
        <begin position="25"/>
        <end position="176"/>
    </location>
</feature>
<dbReference type="SUPFAM" id="SSF52980">
    <property type="entry name" value="Restriction endonuclease-like"/>
    <property type="match status" value="1"/>
</dbReference>
<dbReference type="PANTHER" id="PTHR47152">
    <property type="entry name" value="SLR2084 PROTEIN-RELATED"/>
    <property type="match status" value="1"/>
</dbReference>
<evidence type="ECO:0000313" key="3">
    <source>
        <dbReference type="Proteomes" id="UP001442494"/>
    </source>
</evidence>
<evidence type="ECO:0000259" key="1">
    <source>
        <dbReference type="Pfam" id="PF05685"/>
    </source>
</evidence>
<protein>
    <submittedName>
        <fullName evidence="2">Uma2 family endonuclease</fullName>
    </submittedName>
</protein>
<dbReference type="CDD" id="cd06260">
    <property type="entry name" value="DUF820-like"/>
    <property type="match status" value="1"/>
</dbReference>
<keyword evidence="2" id="KW-0255">Endonuclease</keyword>
<dbReference type="RefSeq" id="WP_190423505.1">
    <property type="nucleotide sequence ID" value="NZ_JAMPKK010000017.1"/>
</dbReference>
<dbReference type="InterPro" id="IPR008538">
    <property type="entry name" value="Uma2"/>
</dbReference>
<gene>
    <name evidence="2" type="ORF">NDI37_09780</name>
</gene>
<dbReference type="GO" id="GO:0004519">
    <property type="term" value="F:endonuclease activity"/>
    <property type="evidence" value="ECO:0007669"/>
    <property type="project" value="UniProtKB-KW"/>
</dbReference>